<dbReference type="EMBL" id="CAMPGE010019038">
    <property type="protein sequence ID" value="CAI2377396.1"/>
    <property type="molecule type" value="Genomic_DNA"/>
</dbReference>
<evidence type="ECO:0000313" key="2">
    <source>
        <dbReference type="EMBL" id="CAI2377396.1"/>
    </source>
</evidence>
<evidence type="ECO:0000313" key="3">
    <source>
        <dbReference type="Proteomes" id="UP001295684"/>
    </source>
</evidence>
<evidence type="ECO:0000256" key="1">
    <source>
        <dbReference type="SAM" id="MobiDB-lite"/>
    </source>
</evidence>
<proteinExistence type="predicted"/>
<gene>
    <name evidence="2" type="ORF">ECRASSUSDP1_LOCUS18782</name>
</gene>
<sequence length="278" mass="32135">MPKRMKASPLGLVGRSKKGASTPPIKNLDQRISMQLVNKYDLRQPLEFKKILLSLDFAKNETYSFIKEVKKLQKLKIQNLDEVILNNLPKATSKAVVTFLDALGLQDIKKLLFDHYSYQKFKKFDSYLDSFLRIAPQVSEVISLTGFIINKKGFNALFPSCTKVKQLKFTRCTIDSYKIKEKSMKKFYMKTLTFIECGQMRYSNWSEHNEKFEGILKMISKIGIKTSLEKIELCDNGLAIDQMKSMIEKIKLDKIVVEVLDEEMDIYTSFQVTSPNAY</sequence>
<accession>A0AAD1XQU4</accession>
<keyword evidence="3" id="KW-1185">Reference proteome</keyword>
<feature type="region of interest" description="Disordered" evidence="1">
    <location>
        <begin position="1"/>
        <end position="25"/>
    </location>
</feature>
<dbReference type="Proteomes" id="UP001295684">
    <property type="component" value="Unassembled WGS sequence"/>
</dbReference>
<comment type="caution">
    <text evidence="2">The sequence shown here is derived from an EMBL/GenBank/DDBJ whole genome shotgun (WGS) entry which is preliminary data.</text>
</comment>
<dbReference type="AlphaFoldDB" id="A0AAD1XQU4"/>
<protein>
    <submittedName>
        <fullName evidence="2">Uncharacterized protein</fullName>
    </submittedName>
</protein>
<reference evidence="2" key="1">
    <citation type="submission" date="2023-07" db="EMBL/GenBank/DDBJ databases">
        <authorList>
            <consortium name="AG Swart"/>
            <person name="Singh M."/>
            <person name="Singh A."/>
            <person name="Seah K."/>
            <person name="Emmerich C."/>
        </authorList>
    </citation>
    <scope>NUCLEOTIDE SEQUENCE</scope>
    <source>
        <strain evidence="2">DP1</strain>
    </source>
</reference>
<name>A0AAD1XQU4_EUPCR</name>
<organism evidence="2 3">
    <name type="scientific">Euplotes crassus</name>
    <dbReference type="NCBI Taxonomy" id="5936"/>
    <lineage>
        <taxon>Eukaryota</taxon>
        <taxon>Sar</taxon>
        <taxon>Alveolata</taxon>
        <taxon>Ciliophora</taxon>
        <taxon>Intramacronucleata</taxon>
        <taxon>Spirotrichea</taxon>
        <taxon>Hypotrichia</taxon>
        <taxon>Euplotida</taxon>
        <taxon>Euplotidae</taxon>
        <taxon>Moneuplotes</taxon>
    </lineage>
</organism>